<proteinExistence type="predicted"/>
<protein>
    <submittedName>
        <fullName evidence="2">Uncharacterized protein</fullName>
    </submittedName>
</protein>
<evidence type="ECO:0000313" key="3">
    <source>
        <dbReference type="Proteomes" id="UP000295431"/>
    </source>
</evidence>
<name>A0A4R4P2H5_9ACTN</name>
<comment type="caution">
    <text evidence="2">The sequence shown here is derived from an EMBL/GenBank/DDBJ whole genome shotgun (WGS) entry which is preliminary data.</text>
</comment>
<feature type="region of interest" description="Disordered" evidence="1">
    <location>
        <begin position="137"/>
        <end position="189"/>
    </location>
</feature>
<organism evidence="2 3">
    <name type="scientific">Actinomadura bangladeshensis</name>
    <dbReference type="NCBI Taxonomy" id="453573"/>
    <lineage>
        <taxon>Bacteria</taxon>
        <taxon>Bacillati</taxon>
        <taxon>Actinomycetota</taxon>
        <taxon>Actinomycetes</taxon>
        <taxon>Streptosporangiales</taxon>
        <taxon>Thermomonosporaceae</taxon>
        <taxon>Actinomadura</taxon>
    </lineage>
</organism>
<feature type="compositionally biased region" description="Basic and acidic residues" evidence="1">
    <location>
        <begin position="170"/>
        <end position="180"/>
    </location>
</feature>
<evidence type="ECO:0000256" key="1">
    <source>
        <dbReference type="SAM" id="MobiDB-lite"/>
    </source>
</evidence>
<sequence length="189" mass="20479">MTGTGVGTLDAALLEGRLREHHRRCLPALSRLRLLAKDGWEADVDVRAATGEVMVELGAAGAILLDALSGSVRRDALAHFLGCRVNRLEIVAEHAVATADAGNLPMLRRLLYQFHALAEAMWKVQLGLQSHGARPVIDGTSDGIRAGDTRMKPRRPASQPEGARSPLRGNEMRLGLKDWQRPFVPGARA</sequence>
<gene>
    <name evidence="2" type="ORF">E1284_13490</name>
</gene>
<dbReference type="EMBL" id="SMJW01000055">
    <property type="protein sequence ID" value="TDC16155.1"/>
    <property type="molecule type" value="Genomic_DNA"/>
</dbReference>
<reference evidence="2 3" key="1">
    <citation type="submission" date="2019-03" db="EMBL/GenBank/DDBJ databases">
        <title>Draft genome sequences of novel Actinobacteria.</title>
        <authorList>
            <person name="Sahin N."/>
            <person name="Ay H."/>
            <person name="Saygin H."/>
        </authorList>
    </citation>
    <scope>NUCLEOTIDE SEQUENCE [LARGE SCALE GENOMIC DNA]</scope>
    <source>
        <strain evidence="2 3">DSM 45347</strain>
    </source>
</reference>
<accession>A0A4R4P2H5</accession>
<dbReference type="Proteomes" id="UP000295431">
    <property type="component" value="Unassembled WGS sequence"/>
</dbReference>
<dbReference type="OrthoDB" id="3476741at2"/>
<evidence type="ECO:0000313" key="2">
    <source>
        <dbReference type="EMBL" id="TDC16155.1"/>
    </source>
</evidence>
<keyword evidence="3" id="KW-1185">Reference proteome</keyword>
<dbReference type="AlphaFoldDB" id="A0A4R4P2H5"/>
<dbReference type="RefSeq" id="WP_131939402.1">
    <property type="nucleotide sequence ID" value="NZ_BAAAMX010000065.1"/>
</dbReference>